<proteinExistence type="predicted"/>
<keyword evidence="3" id="KW-1185">Reference proteome</keyword>
<feature type="domain" description="Methyltransferase" evidence="1">
    <location>
        <begin position="41"/>
        <end position="154"/>
    </location>
</feature>
<dbReference type="AlphaFoldDB" id="A0A1V9F8B5"/>
<reference evidence="3" key="1">
    <citation type="submission" date="2016-04" db="EMBL/GenBank/DDBJ databases">
        <authorList>
            <person name="Chen L."/>
            <person name="Zhuang W."/>
            <person name="Wang G."/>
        </authorList>
    </citation>
    <scope>NUCLEOTIDE SEQUENCE [LARGE SCALE GENOMIC DNA]</scope>
    <source>
        <strain evidence="3">17621</strain>
    </source>
</reference>
<dbReference type="Pfam" id="PF13847">
    <property type="entry name" value="Methyltransf_31"/>
    <property type="match status" value="1"/>
</dbReference>
<name>A0A1V9F8B5_9BACT</name>
<dbReference type="EMBL" id="LVXG01000003">
    <property type="protein sequence ID" value="OQP54598.1"/>
    <property type="molecule type" value="Genomic_DNA"/>
</dbReference>
<evidence type="ECO:0000259" key="1">
    <source>
        <dbReference type="Pfam" id="PF13847"/>
    </source>
</evidence>
<evidence type="ECO:0000313" key="2">
    <source>
        <dbReference type="EMBL" id="OQP54598.1"/>
    </source>
</evidence>
<organism evidence="2 3">
    <name type="scientific">Niastella yeongjuensis</name>
    <dbReference type="NCBI Taxonomy" id="354355"/>
    <lineage>
        <taxon>Bacteria</taxon>
        <taxon>Pseudomonadati</taxon>
        <taxon>Bacteroidota</taxon>
        <taxon>Chitinophagia</taxon>
        <taxon>Chitinophagales</taxon>
        <taxon>Chitinophagaceae</taxon>
        <taxon>Niastella</taxon>
    </lineage>
</organism>
<dbReference type="Gene3D" id="3.40.50.150">
    <property type="entry name" value="Vaccinia Virus protein VP39"/>
    <property type="match status" value="1"/>
</dbReference>
<dbReference type="InterPro" id="IPR025714">
    <property type="entry name" value="Methyltranfer_dom"/>
</dbReference>
<dbReference type="RefSeq" id="WP_081197428.1">
    <property type="nucleotide sequence ID" value="NZ_FOCZ01000003.1"/>
</dbReference>
<dbReference type="STRING" id="354355.SAMN05660816_01868"/>
<dbReference type="OrthoDB" id="9774345at2"/>
<dbReference type="PANTHER" id="PTHR43861:SF1">
    <property type="entry name" value="TRANS-ACONITATE 2-METHYLTRANSFERASE"/>
    <property type="match status" value="1"/>
</dbReference>
<dbReference type="PANTHER" id="PTHR43861">
    <property type="entry name" value="TRANS-ACONITATE 2-METHYLTRANSFERASE-RELATED"/>
    <property type="match status" value="1"/>
</dbReference>
<accession>A0A1V9F8B5</accession>
<gene>
    <name evidence="2" type="ORF">A4H97_21770</name>
</gene>
<evidence type="ECO:0000313" key="3">
    <source>
        <dbReference type="Proteomes" id="UP000192610"/>
    </source>
</evidence>
<dbReference type="Proteomes" id="UP000192610">
    <property type="component" value="Unassembled WGS sequence"/>
</dbReference>
<sequence length="239" mass="26990">MGTTGWGNFWQDQRKSFYAVMKMATGYFVSKFAKQYPLQPADEIFDYGCGPGFVADSLSGKLQVTGADINDFFIEECRKNHPASRFFLISTDTAANKKILEETLNGKQFDYILLLSIIQYFKSTDDLNEVIGLLRTYLKPQGKLIIADVLDENTSSKKDAVSLFVHCIKKGRIGAFVGFISYLLSSDYRKISRQNKLLLVSEQTIRSIASRYGFYCEKVNGLTLQKSRSNYILGHASVK</sequence>
<dbReference type="SUPFAM" id="SSF53335">
    <property type="entry name" value="S-adenosyl-L-methionine-dependent methyltransferases"/>
    <property type="match status" value="1"/>
</dbReference>
<comment type="caution">
    <text evidence="2">The sequence shown here is derived from an EMBL/GenBank/DDBJ whole genome shotgun (WGS) entry which is preliminary data.</text>
</comment>
<protein>
    <recommendedName>
        <fullName evidence="1">Methyltransferase domain-containing protein</fullName>
    </recommendedName>
</protein>
<dbReference type="CDD" id="cd02440">
    <property type="entry name" value="AdoMet_MTases"/>
    <property type="match status" value="1"/>
</dbReference>
<dbReference type="InterPro" id="IPR029063">
    <property type="entry name" value="SAM-dependent_MTases_sf"/>
</dbReference>